<sequence length="332" mass="37311">MGRANKSLRNALQSQQTRFKNKEKASHAAQIAEQKARKLVGKPAVIGNSSKGKRKESSVSTRKPTIPFQSTDNILLIGEGNFSFARALARPSPSRTELAHLAHLPPNNITATTYDSEDDCYTKYPDAQDIVACLREWGVEVLFGVDATKLEWNAALKGRKWSKIVWNFPHAGKGINDQDRNILSNQTLILGFLRSASRFLKLGHVPTVHRRKKTKTFREVEQDEETSDVDQIPIESEALESSRGTVLITLRNVPPYTLWDLPKLAKNPPPSTHSNSPQPHYIILRSFAFYRDIWDGYQHRMTKGSRAHGTGKTGEGGEDRTWEFCLKDAPNP</sequence>
<evidence type="ECO:0000259" key="2">
    <source>
        <dbReference type="Pfam" id="PF10354"/>
    </source>
</evidence>
<feature type="compositionally biased region" description="Polar residues" evidence="1">
    <location>
        <begin position="7"/>
        <end position="18"/>
    </location>
</feature>
<keyword evidence="4" id="KW-1185">Reference proteome</keyword>
<evidence type="ECO:0000313" key="4">
    <source>
        <dbReference type="Proteomes" id="UP001163846"/>
    </source>
</evidence>
<feature type="region of interest" description="Disordered" evidence="1">
    <location>
        <begin position="1"/>
        <end position="64"/>
    </location>
</feature>
<accession>A0AA38P4X5</accession>
<dbReference type="PANTHER" id="PTHR11538:SF26">
    <property type="entry name" value="FERREDOXIN-FOLD ANTICODON-BINDING DOMAIN-CONTAINING PROTEIN 1"/>
    <property type="match status" value="1"/>
</dbReference>
<dbReference type="EMBL" id="MU806327">
    <property type="protein sequence ID" value="KAJ3836349.1"/>
    <property type="molecule type" value="Genomic_DNA"/>
</dbReference>
<dbReference type="Pfam" id="PF10354">
    <property type="entry name" value="BMT5-like"/>
    <property type="match status" value="1"/>
</dbReference>
<organism evidence="3 4">
    <name type="scientific">Lentinula raphanica</name>
    <dbReference type="NCBI Taxonomy" id="153919"/>
    <lineage>
        <taxon>Eukaryota</taxon>
        <taxon>Fungi</taxon>
        <taxon>Dikarya</taxon>
        <taxon>Basidiomycota</taxon>
        <taxon>Agaricomycotina</taxon>
        <taxon>Agaricomycetes</taxon>
        <taxon>Agaricomycetidae</taxon>
        <taxon>Agaricales</taxon>
        <taxon>Marasmiineae</taxon>
        <taxon>Omphalotaceae</taxon>
        <taxon>Lentinula</taxon>
    </lineage>
</organism>
<dbReference type="Proteomes" id="UP001163846">
    <property type="component" value="Unassembled WGS sequence"/>
</dbReference>
<feature type="domain" description="25S rRNA (uridine-N(3))-methyltransferase BMT5-like" evidence="2">
    <location>
        <begin position="75"/>
        <end position="300"/>
    </location>
</feature>
<dbReference type="GO" id="GO:0070042">
    <property type="term" value="F:rRNA (uridine-N3-)-methyltransferase activity"/>
    <property type="evidence" value="ECO:0007669"/>
    <property type="project" value="InterPro"/>
</dbReference>
<comment type="caution">
    <text evidence="3">The sequence shown here is derived from an EMBL/GenBank/DDBJ whole genome shotgun (WGS) entry which is preliminary data.</text>
</comment>
<dbReference type="GO" id="GO:0005737">
    <property type="term" value="C:cytoplasm"/>
    <property type="evidence" value="ECO:0007669"/>
    <property type="project" value="TreeGrafter"/>
</dbReference>
<dbReference type="GO" id="GO:0070475">
    <property type="term" value="P:rRNA base methylation"/>
    <property type="evidence" value="ECO:0007669"/>
    <property type="project" value="InterPro"/>
</dbReference>
<evidence type="ECO:0000256" key="1">
    <source>
        <dbReference type="SAM" id="MobiDB-lite"/>
    </source>
</evidence>
<dbReference type="InterPro" id="IPR019446">
    <property type="entry name" value="BMT5-like"/>
</dbReference>
<evidence type="ECO:0000313" key="3">
    <source>
        <dbReference type="EMBL" id="KAJ3836349.1"/>
    </source>
</evidence>
<reference evidence="3" key="1">
    <citation type="submission" date="2022-08" db="EMBL/GenBank/DDBJ databases">
        <authorList>
            <consortium name="DOE Joint Genome Institute"/>
            <person name="Min B."/>
            <person name="Riley R."/>
            <person name="Sierra-Patev S."/>
            <person name="Naranjo-Ortiz M."/>
            <person name="Looney B."/>
            <person name="Konkel Z."/>
            <person name="Slot J.C."/>
            <person name="Sakamoto Y."/>
            <person name="Steenwyk J.L."/>
            <person name="Rokas A."/>
            <person name="Carro J."/>
            <person name="Camarero S."/>
            <person name="Ferreira P."/>
            <person name="Molpeceres G."/>
            <person name="Ruiz-Duenas F.J."/>
            <person name="Serrano A."/>
            <person name="Henrissat B."/>
            <person name="Drula E."/>
            <person name="Hughes K.W."/>
            <person name="Mata J.L."/>
            <person name="Ishikawa N.K."/>
            <person name="Vargas-Isla R."/>
            <person name="Ushijima S."/>
            <person name="Smith C.A."/>
            <person name="Ahrendt S."/>
            <person name="Andreopoulos W."/>
            <person name="He G."/>
            <person name="Labutti K."/>
            <person name="Lipzen A."/>
            <person name="Ng V."/>
            <person name="Sandor L."/>
            <person name="Barry K."/>
            <person name="Martinez A.T."/>
            <person name="Xiao Y."/>
            <person name="Gibbons J.G."/>
            <person name="Terashima K."/>
            <person name="Hibbett D.S."/>
            <person name="Grigoriev I.V."/>
        </authorList>
    </citation>
    <scope>NUCLEOTIDE SEQUENCE</scope>
    <source>
        <strain evidence="3">TFB9207</strain>
    </source>
</reference>
<proteinExistence type="predicted"/>
<name>A0AA38P4X5_9AGAR</name>
<dbReference type="AlphaFoldDB" id="A0AA38P4X5"/>
<protein>
    <recommendedName>
        <fullName evidence="2">25S rRNA (uridine-N(3))-methyltransferase BMT5-like domain-containing protein</fullName>
    </recommendedName>
</protein>
<gene>
    <name evidence="3" type="ORF">F5878DRAFT_586751</name>
</gene>
<dbReference type="PANTHER" id="PTHR11538">
    <property type="entry name" value="PHENYLALANYL-TRNA SYNTHETASE"/>
    <property type="match status" value="1"/>
</dbReference>